<dbReference type="PANTHER" id="PTHR34299">
    <property type="entry name" value="DIACYLGLYCEROL KINASE"/>
    <property type="match status" value="1"/>
</dbReference>
<keyword evidence="7" id="KW-0547">Nucleotide-binding</keyword>
<keyword evidence="14" id="KW-1208">Phospholipid metabolism</keyword>
<keyword evidence="4" id="KW-0444">Lipid biosynthesis</keyword>
<evidence type="ECO:0000256" key="7">
    <source>
        <dbReference type="ARBA" id="ARBA00022741"/>
    </source>
</evidence>
<evidence type="ECO:0000256" key="14">
    <source>
        <dbReference type="ARBA" id="ARBA00023264"/>
    </source>
</evidence>
<evidence type="ECO:0000256" key="9">
    <source>
        <dbReference type="ARBA" id="ARBA00022840"/>
    </source>
</evidence>
<dbReference type="InterPro" id="IPR033717">
    <property type="entry name" value="UDPK"/>
</dbReference>
<dbReference type="Gene3D" id="1.10.287.3610">
    <property type="match status" value="1"/>
</dbReference>
<evidence type="ECO:0000256" key="6">
    <source>
        <dbReference type="ARBA" id="ARBA00022692"/>
    </source>
</evidence>
<evidence type="ECO:0000256" key="10">
    <source>
        <dbReference type="ARBA" id="ARBA00022989"/>
    </source>
</evidence>
<evidence type="ECO:0000256" key="15">
    <source>
        <dbReference type="SAM" id="Phobius"/>
    </source>
</evidence>
<dbReference type="RefSeq" id="WP_343782290.1">
    <property type="nucleotide sequence ID" value="NZ_BAAACZ010000009.1"/>
</dbReference>
<evidence type="ECO:0000256" key="2">
    <source>
        <dbReference type="ARBA" id="ARBA00005967"/>
    </source>
</evidence>
<sequence length="118" mass="13067">MKHNRVGLKYAISGFYSALKTEHNIKVHFVIMFITLFAGLLFGLSRLEWLFVLLAIGLVLALELVNTVIELITDVLFEDKHEKAKLIKDISAAAVLVAATFAALVGIIIFLPKILGLF</sequence>
<keyword evidence="9" id="KW-0067">ATP-binding</keyword>
<keyword evidence="3" id="KW-1003">Cell membrane</keyword>
<evidence type="ECO:0000256" key="1">
    <source>
        <dbReference type="ARBA" id="ARBA00004651"/>
    </source>
</evidence>
<dbReference type="GO" id="GO:0016301">
    <property type="term" value="F:kinase activity"/>
    <property type="evidence" value="ECO:0007669"/>
    <property type="project" value="UniProtKB-KW"/>
</dbReference>
<evidence type="ECO:0000256" key="12">
    <source>
        <dbReference type="ARBA" id="ARBA00023136"/>
    </source>
</evidence>
<dbReference type="Pfam" id="PF01219">
    <property type="entry name" value="DAGK_prokar"/>
    <property type="match status" value="1"/>
</dbReference>
<reference evidence="17" key="1">
    <citation type="journal article" date="2019" name="Int. J. Syst. Evol. Microbiol.">
        <title>The Global Catalogue of Microorganisms (GCM) 10K type strain sequencing project: providing services to taxonomists for standard genome sequencing and annotation.</title>
        <authorList>
            <consortium name="The Broad Institute Genomics Platform"/>
            <consortium name="The Broad Institute Genome Sequencing Center for Infectious Disease"/>
            <person name="Wu L."/>
            <person name="Ma J."/>
        </authorList>
    </citation>
    <scope>NUCLEOTIDE SEQUENCE [LARGE SCALE GENOMIC DNA]</scope>
    <source>
        <strain evidence="17">JCM 14193</strain>
    </source>
</reference>
<evidence type="ECO:0000256" key="11">
    <source>
        <dbReference type="ARBA" id="ARBA00023098"/>
    </source>
</evidence>
<dbReference type="InterPro" id="IPR036945">
    <property type="entry name" value="DAGK_sf"/>
</dbReference>
<keyword evidence="5" id="KW-0808">Transferase</keyword>
<protein>
    <submittedName>
        <fullName evidence="16">Diacylglycerol kinase family protein</fullName>
    </submittedName>
</protein>
<dbReference type="PANTHER" id="PTHR34299:SF1">
    <property type="entry name" value="DIACYLGLYCEROL KINASE"/>
    <property type="match status" value="1"/>
</dbReference>
<comment type="caution">
    <text evidence="16">The sequence shown here is derived from an EMBL/GenBank/DDBJ whole genome shotgun (WGS) entry which is preliminary data.</text>
</comment>
<evidence type="ECO:0000256" key="8">
    <source>
        <dbReference type="ARBA" id="ARBA00022777"/>
    </source>
</evidence>
<evidence type="ECO:0000313" key="16">
    <source>
        <dbReference type="EMBL" id="GAA0457584.1"/>
    </source>
</evidence>
<organism evidence="16 17">
    <name type="scientific">Alkalibacillus silvisoli</name>
    <dbReference type="NCBI Taxonomy" id="392823"/>
    <lineage>
        <taxon>Bacteria</taxon>
        <taxon>Bacillati</taxon>
        <taxon>Bacillota</taxon>
        <taxon>Bacilli</taxon>
        <taxon>Bacillales</taxon>
        <taxon>Bacillaceae</taxon>
        <taxon>Alkalibacillus</taxon>
    </lineage>
</organism>
<comment type="subcellular location">
    <subcellularLocation>
        <location evidence="1">Cell membrane</location>
        <topology evidence="1">Multi-pass membrane protein</topology>
    </subcellularLocation>
</comment>
<keyword evidence="13" id="KW-0594">Phospholipid biosynthesis</keyword>
<proteinExistence type="inferred from homology"/>
<name>A0ABP3JLG3_9BACI</name>
<evidence type="ECO:0000256" key="4">
    <source>
        <dbReference type="ARBA" id="ARBA00022516"/>
    </source>
</evidence>
<dbReference type="InterPro" id="IPR000829">
    <property type="entry name" value="DAGK"/>
</dbReference>
<evidence type="ECO:0000256" key="3">
    <source>
        <dbReference type="ARBA" id="ARBA00022475"/>
    </source>
</evidence>
<comment type="similarity">
    <text evidence="2">Belongs to the bacterial diacylglycerol kinase family.</text>
</comment>
<evidence type="ECO:0000313" key="17">
    <source>
        <dbReference type="Proteomes" id="UP001500740"/>
    </source>
</evidence>
<keyword evidence="17" id="KW-1185">Reference proteome</keyword>
<keyword evidence="12 15" id="KW-0472">Membrane</keyword>
<feature type="transmembrane region" description="Helical" evidence="15">
    <location>
        <begin position="25"/>
        <end position="43"/>
    </location>
</feature>
<evidence type="ECO:0000256" key="13">
    <source>
        <dbReference type="ARBA" id="ARBA00023209"/>
    </source>
</evidence>
<keyword evidence="6 15" id="KW-0812">Transmembrane</keyword>
<dbReference type="EMBL" id="BAAACZ010000009">
    <property type="protein sequence ID" value="GAA0457584.1"/>
    <property type="molecule type" value="Genomic_DNA"/>
</dbReference>
<keyword evidence="8 16" id="KW-0418">Kinase</keyword>
<dbReference type="CDD" id="cd14265">
    <property type="entry name" value="UDPK_IM_like"/>
    <property type="match status" value="1"/>
</dbReference>
<dbReference type="Proteomes" id="UP001500740">
    <property type="component" value="Unassembled WGS sequence"/>
</dbReference>
<keyword evidence="10 15" id="KW-1133">Transmembrane helix</keyword>
<accession>A0ABP3JLG3</accession>
<gene>
    <name evidence="16" type="ORF">GCM10008935_10730</name>
</gene>
<keyword evidence="11" id="KW-0443">Lipid metabolism</keyword>
<evidence type="ECO:0000256" key="5">
    <source>
        <dbReference type="ARBA" id="ARBA00022679"/>
    </source>
</evidence>
<feature type="transmembrane region" description="Helical" evidence="15">
    <location>
        <begin position="49"/>
        <end position="69"/>
    </location>
</feature>
<feature type="transmembrane region" description="Helical" evidence="15">
    <location>
        <begin position="90"/>
        <end position="111"/>
    </location>
</feature>